<reference evidence="1 2" key="1">
    <citation type="submission" date="2012-05" db="EMBL/GenBank/DDBJ databases">
        <title>Recombination and specialization in a pathogen metapopulation.</title>
        <authorList>
            <person name="Gardiner A."/>
            <person name="Kemen E."/>
            <person name="Schultz-Larsen T."/>
            <person name="MacLean D."/>
            <person name="Van Oosterhout C."/>
            <person name="Jones J.D.G."/>
        </authorList>
    </citation>
    <scope>NUCLEOTIDE SEQUENCE [LARGE SCALE GENOMIC DNA]</scope>
    <source>
        <strain evidence="1 2">Ac Nc2</strain>
    </source>
</reference>
<protein>
    <submittedName>
        <fullName evidence="1">Uncharacterized protein</fullName>
    </submittedName>
</protein>
<evidence type="ECO:0000313" key="2">
    <source>
        <dbReference type="Proteomes" id="UP000053237"/>
    </source>
</evidence>
<accession>A0A024G5D1</accession>
<evidence type="ECO:0000313" key="1">
    <source>
        <dbReference type="EMBL" id="CCI41867.1"/>
    </source>
</evidence>
<dbReference type="InParanoid" id="A0A024G5D1"/>
<keyword evidence="2" id="KW-1185">Reference proteome</keyword>
<proteinExistence type="predicted"/>
<dbReference type="EMBL" id="CAIX01000026">
    <property type="protein sequence ID" value="CCI41867.1"/>
    <property type="molecule type" value="Genomic_DNA"/>
</dbReference>
<name>A0A024G5D1_9STRA</name>
<dbReference type="AlphaFoldDB" id="A0A024G5D1"/>
<gene>
    <name evidence="1" type="ORF">BN9_026510</name>
</gene>
<comment type="caution">
    <text evidence="1">The sequence shown here is derived from an EMBL/GenBank/DDBJ whole genome shotgun (WGS) entry which is preliminary data.</text>
</comment>
<dbReference type="Proteomes" id="UP000053237">
    <property type="component" value="Unassembled WGS sequence"/>
</dbReference>
<organism evidence="1 2">
    <name type="scientific">Albugo candida</name>
    <dbReference type="NCBI Taxonomy" id="65357"/>
    <lineage>
        <taxon>Eukaryota</taxon>
        <taxon>Sar</taxon>
        <taxon>Stramenopiles</taxon>
        <taxon>Oomycota</taxon>
        <taxon>Peronosporomycetes</taxon>
        <taxon>Albuginales</taxon>
        <taxon>Albuginaceae</taxon>
        <taxon>Albugo</taxon>
    </lineage>
</organism>
<sequence length="149" mass="17004">MTISQGIKYVQRRLLCSTWILRAVTNSIRQPEPKYSDLMSVAARATLVLRCLEHTLRHIVLAPPSLNEKPRVLLPFLPENAILLWTRSRQRKIYRNNATARKKPITFRYSSDITTSFPPLEDNARDGSTYGIASNALYSAQSNISMLEK</sequence>